<feature type="transmembrane region" description="Helical" evidence="1">
    <location>
        <begin position="70"/>
        <end position="87"/>
    </location>
</feature>
<evidence type="ECO:0000259" key="2">
    <source>
        <dbReference type="Pfam" id="PF06862"/>
    </source>
</evidence>
<evidence type="ECO:0000313" key="4">
    <source>
        <dbReference type="Proteomes" id="UP000243423"/>
    </source>
</evidence>
<accession>F2HIC7</accession>
<sequence length="483" mass="58578">MDFVFLREKKLKLNFQISTTRLKNRKLRKKSHSLTHIKINYSSKFFFNILISFFRNLVSIRIIWDTFPYIFLNSYVISCVHFFFFFLNKEFIMFIRFTLETVKHVKNSFIDKIIYIFKKKKQFFFLRENVSNSVILIGNQTSLIYFLKKLYTKIVFNKYTNVFLNKKKFRLSDFLCFKKGKTLYPADKRIFFCKKNNKLSKFGIIFSKKLLKIQSSTINSNITFLSSYTACKLSKKKTLQFFLSSQLFVFENLRKPFIFDFECFLESLKKLIIIRKIKLQHNLIVKRSYIFEIFILYDLFYIQNFSILENIVSIFFYSFRTHELNKKGIKFKATSHASLYLEKTFSTKHREKKFSFFISQFEMLIKSKKFIRLLIFVRTYLEYVLIRNFAFKFKKTKQIDFFTLNEYSNSFQYCNKNLRGNSITIITEMSYNFNRYFFKELSDIFFYTYPADSESYSEICSFLKSNMLNKKSFLNSIYVRSID</sequence>
<reference evidence="3 4" key="1">
    <citation type="journal article" date="2011" name="Genome Biol. Evol.">
        <title>Complete nucleomorph genome sequence of the nonphotosynthetic alga Cryptomonas paramecium reveals a core nucleomorph gene set.</title>
        <authorList>
            <person name="Tanifuji G."/>
            <person name="Onodera N.T."/>
            <person name="Wheeler T.J."/>
            <person name="Dlutek M."/>
            <person name="Donaher N."/>
            <person name="Archibald J.M."/>
        </authorList>
    </citation>
    <scope>NUCLEOTIDE SEQUENCE [LARGE SCALE GENOMIC DNA]</scope>
    <source>
        <strain evidence="3 4">CCAP977/2A</strain>
    </source>
</reference>
<keyword evidence="1" id="KW-0812">Transmembrane</keyword>
<dbReference type="InterPro" id="IPR053939">
    <property type="entry name" value="UTP25_C"/>
</dbReference>
<proteinExistence type="predicted"/>
<dbReference type="Pfam" id="PF06862">
    <property type="entry name" value="Utp25_C"/>
    <property type="match status" value="1"/>
</dbReference>
<dbReference type="AlphaFoldDB" id="F2HIC7"/>
<gene>
    <name evidence="3" type="ORF">CPARA_3gp393</name>
</gene>
<feature type="domain" description="UTP25 C-terminal" evidence="2">
    <location>
        <begin position="347"/>
        <end position="480"/>
    </location>
</feature>
<name>F2HIC7_9CRYP</name>
<dbReference type="GeneID" id="10447305"/>
<dbReference type="EMBL" id="CP002174">
    <property type="protein sequence ID" value="AEA39051.1"/>
    <property type="molecule type" value="Genomic_DNA"/>
</dbReference>
<keyword evidence="1" id="KW-1133">Transmembrane helix</keyword>
<evidence type="ECO:0000256" key="1">
    <source>
        <dbReference type="SAM" id="Phobius"/>
    </source>
</evidence>
<dbReference type="Proteomes" id="UP000243423">
    <property type="component" value="Nucleomorph 3"/>
</dbReference>
<protein>
    <recommendedName>
        <fullName evidence="2">UTP25 C-terminal domain-containing protein</fullName>
    </recommendedName>
</protein>
<geneLocation type="nucleomorph" evidence="3"/>
<keyword evidence="1" id="KW-0472">Membrane</keyword>
<organism evidence="3 4">
    <name type="scientific">Cryptomonas paramaecium</name>
    <dbReference type="NCBI Taxonomy" id="2898"/>
    <lineage>
        <taxon>Eukaryota</taxon>
        <taxon>Cryptophyceae</taxon>
        <taxon>Cryptomonadales</taxon>
        <taxon>Cryptomonadaceae</taxon>
        <taxon>Cryptomonas</taxon>
    </lineage>
</organism>
<keyword evidence="3" id="KW-0542">Nucleomorph</keyword>
<dbReference type="RefSeq" id="XP_003239949.1">
    <property type="nucleotide sequence ID" value="XM_003239901.1"/>
</dbReference>
<feature type="transmembrane region" description="Helical" evidence="1">
    <location>
        <begin position="45"/>
        <end position="64"/>
    </location>
</feature>
<evidence type="ECO:0000313" key="3">
    <source>
        <dbReference type="EMBL" id="AEA39051.1"/>
    </source>
</evidence>